<keyword evidence="3" id="KW-1185">Reference proteome</keyword>
<name>A0AA39M360_9BILA</name>
<dbReference type="AlphaFoldDB" id="A0AA39M360"/>
<evidence type="ECO:0000313" key="3">
    <source>
        <dbReference type="Proteomes" id="UP001175271"/>
    </source>
</evidence>
<gene>
    <name evidence="2" type="ORF">QR680_014427</name>
</gene>
<dbReference type="Proteomes" id="UP001175271">
    <property type="component" value="Unassembled WGS sequence"/>
</dbReference>
<keyword evidence="1" id="KW-0812">Transmembrane</keyword>
<feature type="transmembrane region" description="Helical" evidence="1">
    <location>
        <begin position="103"/>
        <end position="128"/>
    </location>
</feature>
<proteinExistence type="predicted"/>
<accession>A0AA39M360</accession>
<evidence type="ECO:0000256" key="1">
    <source>
        <dbReference type="SAM" id="Phobius"/>
    </source>
</evidence>
<keyword evidence="1" id="KW-0472">Membrane</keyword>
<organism evidence="2 3">
    <name type="scientific">Steinernema hermaphroditum</name>
    <dbReference type="NCBI Taxonomy" id="289476"/>
    <lineage>
        <taxon>Eukaryota</taxon>
        <taxon>Metazoa</taxon>
        <taxon>Ecdysozoa</taxon>
        <taxon>Nematoda</taxon>
        <taxon>Chromadorea</taxon>
        <taxon>Rhabditida</taxon>
        <taxon>Tylenchina</taxon>
        <taxon>Panagrolaimomorpha</taxon>
        <taxon>Strongyloidoidea</taxon>
        <taxon>Steinernematidae</taxon>
        <taxon>Steinernema</taxon>
    </lineage>
</organism>
<evidence type="ECO:0000313" key="2">
    <source>
        <dbReference type="EMBL" id="KAK0419956.1"/>
    </source>
</evidence>
<feature type="transmembrane region" description="Helical" evidence="1">
    <location>
        <begin position="134"/>
        <end position="155"/>
    </location>
</feature>
<protein>
    <submittedName>
        <fullName evidence="2">Uncharacterized protein</fullName>
    </submittedName>
</protein>
<comment type="caution">
    <text evidence="2">The sequence shown here is derived from an EMBL/GenBank/DDBJ whole genome shotgun (WGS) entry which is preliminary data.</text>
</comment>
<sequence>MRRAPPVPVYGQAVNQNPAIVIAHSDVDLSSSFRSVHDQRRSSLNVDTSNNLGVQQLQPLSVSPLNVTYLKKRYDRQDSLLGMEIPVFDRNKKKVQKKGPSSAATVLTMAGLFICGAMLILSGIIVLIQAKIEFIITGCIFMGLGILMVFICLVLQWKNVVKYFLDLNRDLYFISMSEGRKMGLEERSNLPIPNSD</sequence>
<reference evidence="2" key="1">
    <citation type="submission" date="2023-06" db="EMBL/GenBank/DDBJ databases">
        <title>Genomic analysis of the entomopathogenic nematode Steinernema hermaphroditum.</title>
        <authorList>
            <person name="Schwarz E.M."/>
            <person name="Heppert J.K."/>
            <person name="Baniya A."/>
            <person name="Schwartz H.T."/>
            <person name="Tan C.-H."/>
            <person name="Antoshechkin I."/>
            <person name="Sternberg P.W."/>
            <person name="Goodrich-Blair H."/>
            <person name="Dillman A.R."/>
        </authorList>
    </citation>
    <scope>NUCLEOTIDE SEQUENCE</scope>
    <source>
        <strain evidence="2">PS9179</strain>
        <tissue evidence="2">Whole animal</tissue>
    </source>
</reference>
<keyword evidence="1" id="KW-1133">Transmembrane helix</keyword>
<dbReference type="EMBL" id="JAUCMV010000002">
    <property type="protein sequence ID" value="KAK0419956.1"/>
    <property type="molecule type" value="Genomic_DNA"/>
</dbReference>